<organism evidence="4 5">
    <name type="scientific">Heracleum sosnowskyi</name>
    <dbReference type="NCBI Taxonomy" id="360622"/>
    <lineage>
        <taxon>Eukaryota</taxon>
        <taxon>Viridiplantae</taxon>
        <taxon>Streptophyta</taxon>
        <taxon>Embryophyta</taxon>
        <taxon>Tracheophyta</taxon>
        <taxon>Spermatophyta</taxon>
        <taxon>Magnoliopsida</taxon>
        <taxon>eudicotyledons</taxon>
        <taxon>Gunneridae</taxon>
        <taxon>Pentapetalae</taxon>
        <taxon>asterids</taxon>
        <taxon>campanulids</taxon>
        <taxon>Apiales</taxon>
        <taxon>Apiaceae</taxon>
        <taxon>Apioideae</taxon>
        <taxon>apioid superclade</taxon>
        <taxon>Tordylieae</taxon>
        <taxon>Tordyliinae</taxon>
        <taxon>Heracleum</taxon>
    </lineage>
</organism>
<evidence type="ECO:0000259" key="3">
    <source>
        <dbReference type="PROSITE" id="PS50011"/>
    </source>
</evidence>
<dbReference type="AlphaFoldDB" id="A0AAD8MFE3"/>
<reference evidence="4" key="1">
    <citation type="submission" date="2023-02" db="EMBL/GenBank/DDBJ databases">
        <title>Genome of toxic invasive species Heracleum sosnowskyi carries increased number of genes despite the absence of recent whole-genome duplications.</title>
        <authorList>
            <person name="Schelkunov M."/>
            <person name="Shtratnikova V."/>
            <person name="Makarenko M."/>
            <person name="Klepikova A."/>
            <person name="Omelchenko D."/>
            <person name="Novikova G."/>
            <person name="Obukhova E."/>
            <person name="Bogdanov V."/>
            <person name="Penin A."/>
            <person name="Logacheva M."/>
        </authorList>
    </citation>
    <scope>NUCLEOTIDE SEQUENCE</scope>
    <source>
        <strain evidence="4">Hsosn_3</strain>
        <tissue evidence="4">Leaf</tissue>
    </source>
</reference>
<sequence>MDEHKGGVENKYGNGVAWLRGPVIGKGSFGSVFVANLKWPRSKFRCFPCVMAVKSAEVSISGSIQKEKEVLSNVGRCDYVIRCFGEETTIGDKGEMVYNLLLEYGSGGTLADFIRKSGFKGLVESDVRRFARGMLRGVFDIHEAGSSLLLLSDFDDELDYSSFSDDCSFVSEDEDDSYWSEEEVDGEMVAE</sequence>
<dbReference type="GO" id="GO:0004672">
    <property type="term" value="F:protein kinase activity"/>
    <property type="evidence" value="ECO:0007669"/>
    <property type="project" value="InterPro"/>
</dbReference>
<dbReference type="Proteomes" id="UP001237642">
    <property type="component" value="Unassembled WGS sequence"/>
</dbReference>
<dbReference type="PROSITE" id="PS50011">
    <property type="entry name" value="PROTEIN_KINASE_DOM"/>
    <property type="match status" value="1"/>
</dbReference>
<name>A0AAD8MFE3_9APIA</name>
<feature type="binding site" evidence="1">
    <location>
        <position position="54"/>
    </location>
    <ligand>
        <name>ATP</name>
        <dbReference type="ChEBI" id="CHEBI:30616"/>
    </ligand>
</feature>
<dbReference type="SMART" id="SM00220">
    <property type="entry name" value="S_TKc"/>
    <property type="match status" value="1"/>
</dbReference>
<evidence type="ECO:0000256" key="1">
    <source>
        <dbReference type="PROSITE-ProRule" id="PRU10141"/>
    </source>
</evidence>
<dbReference type="InterPro" id="IPR000719">
    <property type="entry name" value="Prot_kinase_dom"/>
</dbReference>
<dbReference type="InterPro" id="IPR017441">
    <property type="entry name" value="Protein_kinase_ATP_BS"/>
</dbReference>
<keyword evidence="5" id="KW-1185">Reference proteome</keyword>
<gene>
    <name evidence="4" type="ORF">POM88_037523</name>
</gene>
<keyword evidence="1" id="KW-0067">ATP-binding</keyword>
<dbReference type="Pfam" id="PF00069">
    <property type="entry name" value="Pkinase"/>
    <property type="match status" value="1"/>
</dbReference>
<evidence type="ECO:0000256" key="2">
    <source>
        <dbReference type="SAM" id="MobiDB-lite"/>
    </source>
</evidence>
<dbReference type="SUPFAM" id="SSF56112">
    <property type="entry name" value="Protein kinase-like (PK-like)"/>
    <property type="match status" value="1"/>
</dbReference>
<comment type="caution">
    <text evidence="4">The sequence shown here is derived from an EMBL/GenBank/DDBJ whole genome shotgun (WGS) entry which is preliminary data.</text>
</comment>
<evidence type="ECO:0000313" key="4">
    <source>
        <dbReference type="EMBL" id="KAK1371431.1"/>
    </source>
</evidence>
<evidence type="ECO:0000313" key="5">
    <source>
        <dbReference type="Proteomes" id="UP001237642"/>
    </source>
</evidence>
<dbReference type="GO" id="GO:0005524">
    <property type="term" value="F:ATP binding"/>
    <property type="evidence" value="ECO:0007669"/>
    <property type="project" value="UniProtKB-UniRule"/>
</dbReference>
<dbReference type="PANTHER" id="PTHR48011:SF56">
    <property type="entry name" value="PROTEIN KINASE DOMAIN-CONTAINING PROTEIN"/>
    <property type="match status" value="1"/>
</dbReference>
<dbReference type="GO" id="GO:0007165">
    <property type="term" value="P:signal transduction"/>
    <property type="evidence" value="ECO:0007669"/>
    <property type="project" value="TreeGrafter"/>
</dbReference>
<feature type="region of interest" description="Disordered" evidence="2">
    <location>
        <begin position="171"/>
        <end position="191"/>
    </location>
</feature>
<dbReference type="Gene3D" id="1.10.510.10">
    <property type="entry name" value="Transferase(Phosphotransferase) domain 1"/>
    <property type="match status" value="1"/>
</dbReference>
<dbReference type="InterPro" id="IPR011009">
    <property type="entry name" value="Kinase-like_dom_sf"/>
</dbReference>
<protein>
    <submittedName>
        <fullName evidence="4">Serine/threonine-protein kinase bck1/slk1/ssp31</fullName>
    </submittedName>
</protein>
<dbReference type="PANTHER" id="PTHR48011">
    <property type="entry name" value="CCR4-NOT TRANSCRIPTIONAL COMPLEX SUBUNIT CAF120-RELATED"/>
    <property type="match status" value="1"/>
</dbReference>
<feature type="domain" description="Protein kinase" evidence="3">
    <location>
        <begin position="18"/>
        <end position="191"/>
    </location>
</feature>
<keyword evidence="1" id="KW-0547">Nucleotide-binding</keyword>
<keyword evidence="4" id="KW-0418">Kinase</keyword>
<proteinExistence type="predicted"/>
<keyword evidence="4" id="KW-0808">Transferase</keyword>
<dbReference type="PROSITE" id="PS00107">
    <property type="entry name" value="PROTEIN_KINASE_ATP"/>
    <property type="match status" value="1"/>
</dbReference>
<dbReference type="EMBL" id="JAUIZM010000008">
    <property type="protein sequence ID" value="KAK1371431.1"/>
    <property type="molecule type" value="Genomic_DNA"/>
</dbReference>
<accession>A0AAD8MFE3</accession>
<reference evidence="4" key="2">
    <citation type="submission" date="2023-05" db="EMBL/GenBank/DDBJ databases">
        <authorList>
            <person name="Schelkunov M.I."/>
        </authorList>
    </citation>
    <scope>NUCLEOTIDE SEQUENCE</scope>
    <source>
        <strain evidence="4">Hsosn_3</strain>
        <tissue evidence="4">Leaf</tissue>
    </source>
</reference>
<dbReference type="InterPro" id="IPR052751">
    <property type="entry name" value="Plant_MAPKKK"/>
</dbReference>